<sequence length="58" mass="5880">MSAQAAECVSSPVTDPISVVVTPDTEATSWDFIELALSGTIADGHCGGDSFTIDLPPG</sequence>
<accession>A0ABP8K8K5</accession>
<gene>
    <name evidence="1" type="ORF">GCM10023153_30500</name>
</gene>
<dbReference type="RefSeq" id="WP_159900663.1">
    <property type="nucleotide sequence ID" value="NZ_BAABFX010000045.1"/>
</dbReference>
<comment type="caution">
    <text evidence="1">The sequence shown here is derived from an EMBL/GenBank/DDBJ whole genome shotgun (WGS) entry which is preliminary data.</text>
</comment>
<reference evidence="2" key="1">
    <citation type="journal article" date="2019" name="Int. J. Syst. Evol. Microbiol.">
        <title>The Global Catalogue of Microorganisms (GCM) 10K type strain sequencing project: providing services to taxonomists for standard genome sequencing and annotation.</title>
        <authorList>
            <consortium name="The Broad Institute Genomics Platform"/>
            <consortium name="The Broad Institute Genome Sequencing Center for Infectious Disease"/>
            <person name="Wu L."/>
            <person name="Ma J."/>
        </authorList>
    </citation>
    <scope>NUCLEOTIDE SEQUENCE [LARGE SCALE GENOMIC DNA]</scope>
    <source>
        <strain evidence="2">JCM 17738</strain>
    </source>
</reference>
<evidence type="ECO:0000313" key="2">
    <source>
        <dbReference type="Proteomes" id="UP001500390"/>
    </source>
</evidence>
<proteinExistence type="predicted"/>
<evidence type="ECO:0000313" key="1">
    <source>
        <dbReference type="EMBL" id="GAA4401879.1"/>
    </source>
</evidence>
<name>A0ABP8K8K5_9MICO</name>
<dbReference type="Proteomes" id="UP001500390">
    <property type="component" value="Unassembled WGS sequence"/>
</dbReference>
<organism evidence="1 2">
    <name type="scientific">Ornithinibacter aureus</name>
    <dbReference type="NCBI Taxonomy" id="622664"/>
    <lineage>
        <taxon>Bacteria</taxon>
        <taxon>Bacillati</taxon>
        <taxon>Actinomycetota</taxon>
        <taxon>Actinomycetes</taxon>
        <taxon>Micrococcales</taxon>
        <taxon>Intrasporangiaceae</taxon>
        <taxon>Ornithinibacter</taxon>
    </lineage>
</organism>
<keyword evidence="2" id="KW-1185">Reference proteome</keyword>
<protein>
    <submittedName>
        <fullName evidence="1">Uncharacterized protein</fullName>
    </submittedName>
</protein>
<dbReference type="EMBL" id="BAABFX010000045">
    <property type="protein sequence ID" value="GAA4401879.1"/>
    <property type="molecule type" value="Genomic_DNA"/>
</dbReference>